<evidence type="ECO:0000313" key="9">
    <source>
        <dbReference type="EMBL" id="UOE19353.1"/>
    </source>
</evidence>
<evidence type="ECO:0000256" key="1">
    <source>
        <dbReference type="ARBA" id="ARBA00004651"/>
    </source>
</evidence>
<evidence type="ECO:0000256" key="4">
    <source>
        <dbReference type="ARBA" id="ARBA00022692"/>
    </source>
</evidence>
<evidence type="ECO:0000256" key="6">
    <source>
        <dbReference type="ARBA" id="ARBA00023136"/>
    </source>
</evidence>
<dbReference type="KEGG" id="thao:NI17_021915"/>
<dbReference type="AlphaFoldDB" id="A0A399FYF2"/>
<dbReference type="GO" id="GO:0042773">
    <property type="term" value="P:ATP synthesis coupled electron transport"/>
    <property type="evidence" value="ECO:0007669"/>
    <property type="project" value="InterPro"/>
</dbReference>
<keyword evidence="10" id="KW-1185">Reference proteome</keyword>
<evidence type="ECO:0000256" key="3">
    <source>
        <dbReference type="ARBA" id="ARBA00022475"/>
    </source>
</evidence>
<keyword evidence="3" id="KW-1003">Cell membrane</keyword>
<dbReference type="Proteomes" id="UP000265719">
    <property type="component" value="Chromosome"/>
</dbReference>
<gene>
    <name evidence="9" type="ORF">NI17_021915</name>
</gene>
<dbReference type="InterPro" id="IPR003918">
    <property type="entry name" value="NADH_UbQ_OxRdtase"/>
</dbReference>
<name>A0A399FYF2_9ACTN</name>
<evidence type="ECO:0000256" key="2">
    <source>
        <dbReference type="ARBA" id="ARBA00005346"/>
    </source>
</evidence>
<feature type="domain" description="NADH:quinone oxidoreductase/Mrp antiporter transmembrane" evidence="8">
    <location>
        <begin position="127"/>
        <end position="413"/>
    </location>
</feature>
<organism evidence="9 10">
    <name type="scientific">Thermobifida halotolerans</name>
    <dbReference type="NCBI Taxonomy" id="483545"/>
    <lineage>
        <taxon>Bacteria</taxon>
        <taxon>Bacillati</taxon>
        <taxon>Actinomycetota</taxon>
        <taxon>Actinomycetes</taxon>
        <taxon>Streptosporangiales</taxon>
        <taxon>Nocardiopsidaceae</taxon>
        <taxon>Thermobifida</taxon>
    </lineage>
</organism>
<evidence type="ECO:0000256" key="7">
    <source>
        <dbReference type="RuleBase" id="RU000320"/>
    </source>
</evidence>
<reference evidence="9" key="1">
    <citation type="submission" date="2020-10" db="EMBL/GenBank/DDBJ databases">
        <title>De novo genome project of the cellulose decomposer Thermobifida halotolerans type strain.</title>
        <authorList>
            <person name="Nagy I."/>
            <person name="Horvath B."/>
            <person name="Kukolya J."/>
            <person name="Nagy I."/>
            <person name="Orsini M."/>
        </authorList>
    </citation>
    <scope>NUCLEOTIDE SEQUENCE</scope>
    <source>
        <strain evidence="9">DSM 44931</strain>
    </source>
</reference>
<dbReference type="GO" id="GO:0005886">
    <property type="term" value="C:plasma membrane"/>
    <property type="evidence" value="ECO:0007669"/>
    <property type="project" value="UniProtKB-SubCell"/>
</dbReference>
<keyword evidence="6" id="KW-0472">Membrane</keyword>
<evidence type="ECO:0000259" key="8">
    <source>
        <dbReference type="Pfam" id="PF00361"/>
    </source>
</evidence>
<accession>A0A399FYF2</accession>
<dbReference type="Pfam" id="PF00361">
    <property type="entry name" value="Proton_antipo_M"/>
    <property type="match status" value="1"/>
</dbReference>
<dbReference type="InterPro" id="IPR001750">
    <property type="entry name" value="ND/Mrp_TM"/>
</dbReference>
<protein>
    <submittedName>
        <fullName evidence="9">Monovalent cation/H+ antiporter subunit D family protein</fullName>
    </submittedName>
</protein>
<dbReference type="PANTHER" id="PTHR42703:SF1">
    <property type="entry name" value="NA(+)_H(+) ANTIPORTER SUBUNIT D1"/>
    <property type="match status" value="1"/>
</dbReference>
<dbReference type="InterPro" id="IPR050586">
    <property type="entry name" value="CPA3_Na-H_Antiporter_D"/>
</dbReference>
<dbReference type="PRINTS" id="PR01437">
    <property type="entry name" value="NUOXDRDTASE4"/>
</dbReference>
<comment type="similarity">
    <text evidence="2">Belongs to the CPA3 antiporters (TC 2.A.63) subunit D family.</text>
</comment>
<evidence type="ECO:0000256" key="5">
    <source>
        <dbReference type="ARBA" id="ARBA00022989"/>
    </source>
</evidence>
<keyword evidence="5" id="KW-1133">Transmembrane helix</keyword>
<evidence type="ECO:0000313" key="10">
    <source>
        <dbReference type="Proteomes" id="UP000265719"/>
    </source>
</evidence>
<dbReference type="OrthoDB" id="9768329at2"/>
<comment type="subcellular location">
    <subcellularLocation>
        <location evidence="1">Cell membrane</location>
        <topology evidence="1">Multi-pass membrane protein</topology>
    </subcellularLocation>
    <subcellularLocation>
        <location evidence="7">Membrane</location>
        <topology evidence="7">Multi-pass membrane protein</topology>
    </subcellularLocation>
</comment>
<dbReference type="GO" id="GO:0008137">
    <property type="term" value="F:NADH dehydrogenase (ubiquinone) activity"/>
    <property type="evidence" value="ECO:0007669"/>
    <property type="project" value="InterPro"/>
</dbReference>
<keyword evidence="4 7" id="KW-0812">Transmembrane</keyword>
<dbReference type="EMBL" id="CP063196">
    <property type="protein sequence ID" value="UOE19353.1"/>
    <property type="molecule type" value="Genomic_DNA"/>
</dbReference>
<dbReference type="RefSeq" id="WP_068690203.1">
    <property type="nucleotide sequence ID" value="NZ_CP063196.1"/>
</dbReference>
<sequence>MTDALLPLAAAGPLGAAALLAWLPRSAGLRTGVLFAVLTAALGWSCALLAATGEGAVLTHTVGGWPGGLVITFAADAFSSLMLVTTSLLILACTGHAAASGHTRQRHFASLVLVLTGGVHGALLTADLFNLFVFLEVMLVPSYALLSVFGGRSRIAAGRLYLTVSLLASTLLLAGVAAVYALTGTVNTGALAGAAREAPAVAVAGAAVLLALFVKAAVVPVHGWLANTYPYTSPAVSALFSGVQTKVAIYVVYRVYAVLYDGDTRYLWLGLVVFTVTMVVGVLGAVGEKTTRSILSFHMISQIGYILLGVALFGAAGLAAGIFYMLHNMVVKASLFLSTGAVETVHSTGRLDRLGGLGRREPVLAFLFIASAFSLAGLPPLSGFVAKFVLVQATVAEQQYVVATVAVVVSLLTLMSMAKIWNGVFWDRAERSGDDSEAPRVPVSLLLAPALLTAVTLAVGVFPGPVLQWCETAAEGLANTDSYAAEVSRR</sequence>
<proteinExistence type="inferred from homology"/>
<dbReference type="PANTHER" id="PTHR42703">
    <property type="entry name" value="NADH DEHYDROGENASE"/>
    <property type="match status" value="1"/>
</dbReference>